<reference evidence="1" key="2">
    <citation type="submission" date="2021-09" db="EMBL/GenBank/DDBJ databases">
        <authorList>
            <person name="Gilroy R."/>
        </authorList>
    </citation>
    <scope>NUCLEOTIDE SEQUENCE</scope>
    <source>
        <strain evidence="1">6966</strain>
    </source>
</reference>
<dbReference type="Pfam" id="PF16132">
    <property type="entry name" value="DUF4843"/>
    <property type="match status" value="1"/>
</dbReference>
<evidence type="ECO:0000313" key="2">
    <source>
        <dbReference type="Proteomes" id="UP000742098"/>
    </source>
</evidence>
<name>A0A921KXR0_9BACT</name>
<comment type="caution">
    <text evidence="1">The sequence shown here is derived from an EMBL/GenBank/DDBJ whole genome shotgun (WGS) entry which is preliminary data.</text>
</comment>
<sequence>MSRYILFFLLLAALGSCENDELMDYNSGHFLQWEMADSDSLEYSFSHYPENDELEVKLVLQLKGDLLKKAQNYRIEVVDSLTSALPGNYRLPEKPLFTPEQVVDTFSFVLVKSDALSTPVVLTLAIVANDYFMPGMEAYRYARIVFNNVPTKPLWWDDEMELYLGTYSPLKYEQFILCTKVNDLSGVDPVTLRKYALEFKAYIALNGITEANGDPMEIPIY</sequence>
<reference evidence="1" key="1">
    <citation type="journal article" date="2021" name="PeerJ">
        <title>Extensive microbial diversity within the chicken gut microbiome revealed by metagenomics and culture.</title>
        <authorList>
            <person name="Gilroy R."/>
            <person name="Ravi A."/>
            <person name="Getino M."/>
            <person name="Pursley I."/>
            <person name="Horton D.L."/>
            <person name="Alikhan N.F."/>
            <person name="Baker D."/>
            <person name="Gharbi K."/>
            <person name="Hall N."/>
            <person name="Watson M."/>
            <person name="Adriaenssens E.M."/>
            <person name="Foster-Nyarko E."/>
            <person name="Jarju S."/>
            <person name="Secka A."/>
            <person name="Antonio M."/>
            <person name="Oren A."/>
            <person name="Chaudhuri R.R."/>
            <person name="La Ragione R."/>
            <person name="Hildebrand F."/>
            <person name="Pallen M.J."/>
        </authorList>
    </citation>
    <scope>NUCLEOTIDE SEQUENCE</scope>
    <source>
        <strain evidence="1">6966</strain>
    </source>
</reference>
<dbReference type="PROSITE" id="PS51257">
    <property type="entry name" value="PROKAR_LIPOPROTEIN"/>
    <property type="match status" value="1"/>
</dbReference>
<protein>
    <submittedName>
        <fullName evidence="1">DUF4843 domain-containing protein</fullName>
    </submittedName>
</protein>
<dbReference type="InterPro" id="IPR032299">
    <property type="entry name" value="DUF4843"/>
</dbReference>
<gene>
    <name evidence="1" type="ORF">K8V05_04410</name>
</gene>
<dbReference type="EMBL" id="DYVS01000077">
    <property type="protein sequence ID" value="HJF69980.1"/>
    <property type="molecule type" value="Genomic_DNA"/>
</dbReference>
<accession>A0A921KXR0</accession>
<proteinExistence type="predicted"/>
<dbReference type="AlphaFoldDB" id="A0A921KXR0"/>
<dbReference type="Proteomes" id="UP000742098">
    <property type="component" value="Unassembled WGS sequence"/>
</dbReference>
<organism evidence="1 2">
    <name type="scientific">Butyricimonas virosa</name>
    <dbReference type="NCBI Taxonomy" id="544645"/>
    <lineage>
        <taxon>Bacteria</taxon>
        <taxon>Pseudomonadati</taxon>
        <taxon>Bacteroidota</taxon>
        <taxon>Bacteroidia</taxon>
        <taxon>Bacteroidales</taxon>
        <taxon>Odoribacteraceae</taxon>
        <taxon>Butyricimonas</taxon>
    </lineage>
</organism>
<evidence type="ECO:0000313" key="1">
    <source>
        <dbReference type="EMBL" id="HJF69980.1"/>
    </source>
</evidence>